<evidence type="ECO:0000256" key="2">
    <source>
        <dbReference type="SAM" id="MobiDB-lite"/>
    </source>
</evidence>
<reference evidence="3 4" key="1">
    <citation type="submission" date="2015-01" db="EMBL/GenBank/DDBJ databases">
        <title>The Genome Sequence of Exophiala xenobiotica CBS118157.</title>
        <authorList>
            <consortium name="The Broad Institute Genomics Platform"/>
            <person name="Cuomo C."/>
            <person name="de Hoog S."/>
            <person name="Gorbushina A."/>
            <person name="Stielow B."/>
            <person name="Teixiera M."/>
            <person name="Abouelleil A."/>
            <person name="Chapman S.B."/>
            <person name="Priest M."/>
            <person name="Young S.K."/>
            <person name="Wortman J."/>
            <person name="Nusbaum C."/>
            <person name="Birren B."/>
        </authorList>
    </citation>
    <scope>NUCLEOTIDE SEQUENCE [LARGE SCALE GENOMIC DNA]</scope>
    <source>
        <strain evidence="3 4">CBS 118157</strain>
    </source>
</reference>
<keyword evidence="4" id="KW-1185">Reference proteome</keyword>
<dbReference type="HOGENOM" id="CLU_356397_0_0_1"/>
<evidence type="ECO:0000313" key="4">
    <source>
        <dbReference type="Proteomes" id="UP000054342"/>
    </source>
</evidence>
<dbReference type="GeneID" id="25332395"/>
<dbReference type="RefSeq" id="XP_013312385.1">
    <property type="nucleotide sequence ID" value="XM_013456931.1"/>
</dbReference>
<feature type="region of interest" description="Disordered" evidence="2">
    <location>
        <begin position="1"/>
        <end position="20"/>
    </location>
</feature>
<organism evidence="3 4">
    <name type="scientific">Exophiala xenobiotica</name>
    <dbReference type="NCBI Taxonomy" id="348802"/>
    <lineage>
        <taxon>Eukaryota</taxon>
        <taxon>Fungi</taxon>
        <taxon>Dikarya</taxon>
        <taxon>Ascomycota</taxon>
        <taxon>Pezizomycotina</taxon>
        <taxon>Eurotiomycetes</taxon>
        <taxon>Chaetothyriomycetidae</taxon>
        <taxon>Chaetothyriales</taxon>
        <taxon>Herpotrichiellaceae</taxon>
        <taxon>Exophiala</taxon>
    </lineage>
</organism>
<evidence type="ECO:0000256" key="1">
    <source>
        <dbReference type="SAM" id="Coils"/>
    </source>
</evidence>
<dbReference type="Proteomes" id="UP000054342">
    <property type="component" value="Unassembled WGS sequence"/>
</dbReference>
<name>A0A0D2BHN5_9EURO</name>
<protein>
    <submittedName>
        <fullName evidence="3">Uncharacterized protein</fullName>
    </submittedName>
</protein>
<keyword evidence="1" id="KW-0175">Coiled coil</keyword>
<gene>
    <name evidence="3" type="ORF">PV05_10487</name>
</gene>
<accession>A0A0D2BHN5</accession>
<proteinExistence type="predicted"/>
<dbReference type="EMBL" id="KN847322">
    <property type="protein sequence ID" value="KIW51801.1"/>
    <property type="molecule type" value="Genomic_DNA"/>
</dbReference>
<feature type="region of interest" description="Disordered" evidence="2">
    <location>
        <begin position="507"/>
        <end position="555"/>
    </location>
</feature>
<dbReference type="OrthoDB" id="10419140at2759"/>
<evidence type="ECO:0000313" key="3">
    <source>
        <dbReference type="EMBL" id="KIW51801.1"/>
    </source>
</evidence>
<feature type="coiled-coil region" evidence="1">
    <location>
        <begin position="574"/>
        <end position="745"/>
    </location>
</feature>
<sequence>MEVPIAQQREPDNINPPPQGMEQGILAMTQRAFQAVPELIGYPLTRVGAAVRRMVPKQHIATPQPASTTTPCPSLPAIKTVSGTLTAELQALRLIDLAESLMPANQVNNKHNGLATYEGILKSLQSSLREFDTTQNKYQSTTSPSKCLAQWEQSRPLLPLEIIGVDFPIAPTSRQVVDTQTLALVHTRTVSSFESVNSNTVFIGPLPPFANEASSSTQNARALPRLPALGALRLASDLTYHALIPVRAPCMVLITSTDANDSKLLVFPGVNAPKYTPAPLAGSKRRIDQVDKPAVKVDRKRHILEHTKSKVRRNVYHRPDAAVRKVIFPPEFVHEPYNLVWTDWLVSIQAHQMVEFDSPIPQCFYDRMVRYVQAMSKAQLGMVFPIPAEGWLSSGEMDPAEEDFGQQVPDAYPHAPQVHGNQFGRAYPPAPDADDYEPFAYSAANAYGGPPAAVVAGLNDADAYGGPPTAVVAGLNDVRYGGPPAAVVAGLDIDMQDTDMPDVEMQDVGPANHPFSHLPFGPQPTTGHNDFDPAASPDEYGTSPEATPSPPDTFDTATTSPIEPFEAHAQAATIKNLVDRLLQKEQELNQIKAENEAFSVQVHGMIANLRENNNGLEDQCQALFAENKALASRYLALEKDNQSLSEANNALRQNIMRLELKTSSQEYNAAAMTELRRQKDAEILSLGRQIRKLETKNQNLEKELDGAKEEKCDAWAEASKMEDERDEKAARVEELAKELHETKAKLCDAWTETSNTEEGRDFERALKEKALRHIEETTRKLSEGNGM</sequence>
<dbReference type="AlphaFoldDB" id="A0A0D2BHN5"/>